<accession>A0A9N8ZP25</accession>
<protein>
    <submittedName>
        <fullName evidence="1">17_t:CDS:1</fullName>
    </submittedName>
</protein>
<dbReference type="AlphaFoldDB" id="A0A9N8ZP25"/>
<feature type="non-terminal residue" evidence="1">
    <location>
        <position position="1"/>
    </location>
</feature>
<dbReference type="OrthoDB" id="10326149at2759"/>
<evidence type="ECO:0000313" key="1">
    <source>
        <dbReference type="EMBL" id="CAG8502399.1"/>
    </source>
</evidence>
<proteinExistence type="predicted"/>
<dbReference type="Proteomes" id="UP000789342">
    <property type="component" value="Unassembled WGS sequence"/>
</dbReference>
<comment type="caution">
    <text evidence="1">The sequence shown here is derived from an EMBL/GenBank/DDBJ whole genome shotgun (WGS) entry which is preliminary data.</text>
</comment>
<sequence>SFQWVLVDMNEDIKKKYEKCSACNKKRSLKHENGGLCTSCYSAHFQPANSGNLDIDNLIKATHSNSPNFRLEWIPFEDFSDIQKITEGGFSMVFTASWAKGRVLSWSGKEFKRAGCETIVLKILKDSRNINSDFIKEVKRSFISSNNQYFY</sequence>
<dbReference type="EMBL" id="CAJVPV010001598">
    <property type="protein sequence ID" value="CAG8502399.1"/>
    <property type="molecule type" value="Genomic_DNA"/>
</dbReference>
<keyword evidence="2" id="KW-1185">Reference proteome</keyword>
<reference evidence="1" key="1">
    <citation type="submission" date="2021-06" db="EMBL/GenBank/DDBJ databases">
        <authorList>
            <person name="Kallberg Y."/>
            <person name="Tangrot J."/>
            <person name="Rosling A."/>
        </authorList>
    </citation>
    <scope>NUCLEOTIDE SEQUENCE</scope>
    <source>
        <strain evidence="1">CL551</strain>
    </source>
</reference>
<evidence type="ECO:0000313" key="2">
    <source>
        <dbReference type="Proteomes" id="UP000789342"/>
    </source>
</evidence>
<name>A0A9N8ZP25_9GLOM</name>
<gene>
    <name evidence="1" type="ORF">AMORRO_LOCUS3317</name>
</gene>
<organism evidence="1 2">
    <name type="scientific">Acaulospora morrowiae</name>
    <dbReference type="NCBI Taxonomy" id="94023"/>
    <lineage>
        <taxon>Eukaryota</taxon>
        <taxon>Fungi</taxon>
        <taxon>Fungi incertae sedis</taxon>
        <taxon>Mucoromycota</taxon>
        <taxon>Glomeromycotina</taxon>
        <taxon>Glomeromycetes</taxon>
        <taxon>Diversisporales</taxon>
        <taxon>Acaulosporaceae</taxon>
        <taxon>Acaulospora</taxon>
    </lineage>
</organism>